<dbReference type="EMBL" id="JACJSI010000016">
    <property type="protein sequence ID" value="MBD2530122.1"/>
    <property type="molecule type" value="Genomic_DNA"/>
</dbReference>
<accession>A0ABR8DL00</accession>
<reference evidence="2 3" key="1">
    <citation type="journal article" date="2020" name="ISME J.">
        <title>Comparative genomics reveals insights into cyanobacterial evolution and habitat adaptation.</title>
        <authorList>
            <person name="Chen M.Y."/>
            <person name="Teng W.K."/>
            <person name="Zhao L."/>
            <person name="Hu C.X."/>
            <person name="Zhou Y.K."/>
            <person name="Han B.P."/>
            <person name="Song L.R."/>
            <person name="Shu W.S."/>
        </authorList>
    </citation>
    <scope>NUCLEOTIDE SEQUENCE [LARGE SCALE GENOMIC DNA]</scope>
    <source>
        <strain evidence="2 3">FACHB-838</strain>
    </source>
</reference>
<dbReference type="Gene3D" id="3.90.930.60">
    <property type="match status" value="1"/>
</dbReference>
<dbReference type="Pfam" id="PF21084">
    <property type="entry name" value="WHD_DUF4423_like"/>
    <property type="match status" value="1"/>
</dbReference>
<comment type="caution">
    <text evidence="2">The sequence shown here is derived from an EMBL/GenBank/DDBJ whole genome shotgun (WGS) entry which is preliminary data.</text>
</comment>
<name>A0ABR8DL00_9NOSO</name>
<evidence type="ECO:0000313" key="3">
    <source>
        <dbReference type="Proteomes" id="UP000623440"/>
    </source>
</evidence>
<evidence type="ECO:0000259" key="1">
    <source>
        <dbReference type="Pfam" id="PF21084"/>
    </source>
</evidence>
<dbReference type="InterPro" id="IPR049274">
    <property type="entry name" value="LynD/TruD_wHTH-like"/>
</dbReference>
<gene>
    <name evidence="2" type="ORF">H6G97_11290</name>
</gene>
<sequence>MINQPRFKACFRIETLESDSVFLLSEKGNFFLRGRLYYLLAALLDGCHNVDC</sequence>
<protein>
    <recommendedName>
        <fullName evidence="1">LynD/TruD winged helix-turn-helix-like domain-containing protein</fullName>
    </recommendedName>
</protein>
<dbReference type="Proteomes" id="UP000623440">
    <property type="component" value="Unassembled WGS sequence"/>
</dbReference>
<dbReference type="RefSeq" id="WP_190940686.1">
    <property type="nucleotide sequence ID" value="NZ_JACJSI010000016.1"/>
</dbReference>
<proteinExistence type="predicted"/>
<organism evidence="2 3">
    <name type="scientific">Nostoc flagelliforme FACHB-838</name>
    <dbReference type="NCBI Taxonomy" id="2692904"/>
    <lineage>
        <taxon>Bacteria</taxon>
        <taxon>Bacillati</taxon>
        <taxon>Cyanobacteriota</taxon>
        <taxon>Cyanophyceae</taxon>
        <taxon>Nostocales</taxon>
        <taxon>Nostocaceae</taxon>
        <taxon>Nostoc</taxon>
    </lineage>
</organism>
<feature type="domain" description="LynD/TruD winged helix-turn-helix-like" evidence="1">
    <location>
        <begin position="8"/>
        <end position="51"/>
    </location>
</feature>
<evidence type="ECO:0000313" key="2">
    <source>
        <dbReference type="EMBL" id="MBD2530122.1"/>
    </source>
</evidence>
<keyword evidence="3" id="KW-1185">Reference proteome</keyword>